<dbReference type="EMBL" id="JANTQA010000063">
    <property type="protein sequence ID" value="KAJ3426979.1"/>
    <property type="molecule type" value="Genomic_DNA"/>
</dbReference>
<dbReference type="InterPro" id="IPR001680">
    <property type="entry name" value="WD40_rpt"/>
</dbReference>
<evidence type="ECO:0000313" key="6">
    <source>
        <dbReference type="Proteomes" id="UP001146793"/>
    </source>
</evidence>
<evidence type="ECO:0000313" key="4">
    <source>
        <dbReference type="EMBL" id="KAJ3426979.1"/>
    </source>
</evidence>
<comment type="caution">
    <text evidence="4">The sequence shown here is derived from an EMBL/GenBank/DDBJ whole genome shotgun (WGS) entry which is preliminary data.</text>
</comment>
<dbReference type="Proteomes" id="UP001150062">
    <property type="component" value="Unassembled WGS sequence"/>
</dbReference>
<reference evidence="5" key="1">
    <citation type="submission" date="2022-08" db="EMBL/GenBank/DDBJ databases">
        <title>Novel sulfate-reducing endosymbionts in the free-living metamonad Anaeramoeba.</title>
        <authorList>
            <person name="Jerlstrom-Hultqvist J."/>
            <person name="Cepicka I."/>
            <person name="Gallot-Lavallee L."/>
            <person name="Salas-Leiva D."/>
            <person name="Curtis B.A."/>
            <person name="Zahonova K."/>
            <person name="Pipaliya S."/>
            <person name="Dacks J."/>
            <person name="Roger A.J."/>
        </authorList>
    </citation>
    <scope>NUCLEOTIDE SEQUENCE</scope>
    <source>
        <strain evidence="5">Schooner1</strain>
    </source>
</reference>
<evidence type="ECO:0000256" key="3">
    <source>
        <dbReference type="ARBA" id="ARBA00025740"/>
    </source>
</evidence>
<gene>
    <name evidence="4" type="ORF">M0812_26554</name>
    <name evidence="5" type="ORF">M0813_05170</name>
</gene>
<name>A0AAV7YEA5_9EUKA</name>
<dbReference type="SMART" id="SM00320">
    <property type="entry name" value="WD40"/>
    <property type="match status" value="2"/>
</dbReference>
<dbReference type="PANTHER" id="PTHR11227">
    <property type="entry name" value="WD-REPEAT PROTEIN INTERACTING WITH PHOSPHOINOSIDES WIPI -RELATED"/>
    <property type="match status" value="1"/>
</dbReference>
<reference evidence="4" key="2">
    <citation type="submission" date="2022-08" db="EMBL/GenBank/DDBJ databases">
        <title>Novel sulphate-reducing endosymbionts in the free-living metamonad Anaeramoeba.</title>
        <authorList>
            <person name="Jerlstrom-Hultqvist J."/>
            <person name="Cepicka I."/>
            <person name="Gallot-Lavallee L."/>
            <person name="Salas-Leiva D."/>
            <person name="Curtis B.A."/>
            <person name="Zahonova K."/>
            <person name="Pipaliya S."/>
            <person name="Dacks J."/>
            <person name="Roger A.J."/>
        </authorList>
    </citation>
    <scope>NUCLEOTIDE SEQUENCE</scope>
    <source>
        <strain evidence="4">Busselton2</strain>
    </source>
</reference>
<dbReference type="GO" id="GO:0005737">
    <property type="term" value="C:cytoplasm"/>
    <property type="evidence" value="ECO:0007669"/>
    <property type="project" value="UniProtKB-ARBA"/>
</dbReference>
<evidence type="ECO:0000313" key="5">
    <source>
        <dbReference type="EMBL" id="KAJ6232249.1"/>
    </source>
</evidence>
<dbReference type="Pfam" id="PF21032">
    <property type="entry name" value="PROPPIN"/>
    <property type="match status" value="1"/>
</dbReference>
<proteinExistence type="inferred from homology"/>
<dbReference type="InterPro" id="IPR036322">
    <property type="entry name" value="WD40_repeat_dom_sf"/>
</dbReference>
<comment type="similarity">
    <text evidence="3">Belongs to the WD repeat PROPPIN family.</text>
</comment>
<protein>
    <submittedName>
        <fullName evidence="4 5">Autophagy-related 18a</fullName>
    </submittedName>
</protein>
<dbReference type="InterPro" id="IPR015943">
    <property type="entry name" value="WD40/YVTN_repeat-like_dom_sf"/>
</dbReference>
<dbReference type="AlphaFoldDB" id="A0AAV7YEA5"/>
<dbReference type="Gene3D" id="2.130.10.10">
    <property type="entry name" value="YVTN repeat-like/Quinoprotein amine dehydrogenase"/>
    <property type="match status" value="1"/>
</dbReference>
<evidence type="ECO:0000313" key="7">
    <source>
        <dbReference type="Proteomes" id="UP001150062"/>
    </source>
</evidence>
<keyword evidence="7" id="KW-1185">Reference proteome</keyword>
<dbReference type="Proteomes" id="UP001146793">
    <property type="component" value="Unassembled WGS sequence"/>
</dbReference>
<sequence length="339" mass="38779">MNLVDRELLGLVDSDVLFFKLCLNEFVTFGLSDGIKIYRIDPFENVWEGRIGEIKLVEVLSVSPCRIAFVGTGKDPSLSPRKIIFYNTTTSKKIDDLSFPKTILSLDLNETRFIVNTFDKIHIYETPKFEFQTSIDKETKGNSICALSKVGTRNLLAFPKKNFIQVYDLDSYELCCSVKCHNNPISSVGFGLNQSCLVTSSIIGTCIRIFQINKNNNSNNLKKIKEFKRGTRKAKIFQTSFIFNDKYLLVTSKHKTIHVFDIEKEKTFCKLHLKPDIPRICGISKNNENQIILITPEPNILIYQLDVKNKKLAFIKSCSIDFNQEEQEESGEKGEKKDK</sequence>
<evidence type="ECO:0000256" key="1">
    <source>
        <dbReference type="ARBA" id="ARBA00022574"/>
    </source>
</evidence>
<keyword evidence="2" id="KW-0677">Repeat</keyword>
<accession>A0AAV7YEA5</accession>
<organism evidence="4 6">
    <name type="scientific">Anaeramoeba flamelloides</name>
    <dbReference type="NCBI Taxonomy" id="1746091"/>
    <lineage>
        <taxon>Eukaryota</taxon>
        <taxon>Metamonada</taxon>
        <taxon>Anaeramoebidae</taxon>
        <taxon>Anaeramoeba</taxon>
    </lineage>
</organism>
<dbReference type="SUPFAM" id="SSF50978">
    <property type="entry name" value="WD40 repeat-like"/>
    <property type="match status" value="1"/>
</dbReference>
<evidence type="ECO:0000256" key="2">
    <source>
        <dbReference type="ARBA" id="ARBA00022737"/>
    </source>
</evidence>
<keyword evidence="1" id="KW-0853">WD repeat</keyword>
<dbReference type="EMBL" id="JAOAOG010000294">
    <property type="protein sequence ID" value="KAJ6232249.1"/>
    <property type="molecule type" value="Genomic_DNA"/>
</dbReference>
<dbReference type="InterPro" id="IPR048720">
    <property type="entry name" value="PROPPIN"/>
</dbReference>